<dbReference type="Proteomes" id="UP000010121">
    <property type="component" value="Unassembled WGS sequence"/>
</dbReference>
<dbReference type="OrthoDB" id="8454209at2"/>
<feature type="transmembrane region" description="Helical" evidence="1">
    <location>
        <begin position="14"/>
        <end position="37"/>
    </location>
</feature>
<keyword evidence="4" id="KW-1185">Reference proteome</keyword>
<proteinExistence type="predicted"/>
<evidence type="ECO:0000313" key="4">
    <source>
        <dbReference type="Proteomes" id="UP000010121"/>
    </source>
</evidence>
<keyword evidence="1" id="KW-0472">Membrane</keyword>
<dbReference type="AlphaFoldDB" id="C8RWQ2"/>
<dbReference type="EMBL" id="ACYY01000001">
    <property type="protein sequence ID" value="EEW26995.1"/>
    <property type="molecule type" value="Genomic_DNA"/>
</dbReference>
<comment type="caution">
    <text evidence="3">The sequence shown here is derived from an EMBL/GenBank/DDBJ whole genome shotgun (WGS) entry which is preliminary data.</text>
</comment>
<feature type="transmembrane region" description="Helical" evidence="1">
    <location>
        <begin position="138"/>
        <end position="161"/>
    </location>
</feature>
<feature type="transmembrane region" description="Helical" evidence="1">
    <location>
        <begin position="49"/>
        <end position="71"/>
    </location>
</feature>
<protein>
    <recommendedName>
        <fullName evidence="2">DUF1468 domain-containing protein</fullName>
    </recommendedName>
</protein>
<accession>C8RWQ2</accession>
<keyword evidence="1" id="KW-1133">Transmembrane helix</keyword>
<evidence type="ECO:0000313" key="3">
    <source>
        <dbReference type="EMBL" id="EEW26995.1"/>
    </source>
</evidence>
<keyword evidence="1" id="KW-0812">Transmembrane</keyword>
<reference evidence="3 4" key="1">
    <citation type="submission" date="2009-08" db="EMBL/GenBank/DDBJ databases">
        <title>The draft genome of Rhodobacter sp. SW2.</title>
        <authorList>
            <consortium name="US DOE Joint Genome Institute (JGI-PGF)"/>
            <person name="Lucas S."/>
            <person name="Copeland A."/>
            <person name="Lapidus A."/>
            <person name="Glavina del Rio T."/>
            <person name="Tice H."/>
            <person name="Bruce D."/>
            <person name="Goodwin L."/>
            <person name="Pitluck S."/>
            <person name="Larimer F."/>
            <person name="Land M.L."/>
            <person name="Hauser L."/>
            <person name="Emerson D."/>
        </authorList>
    </citation>
    <scope>NUCLEOTIDE SEQUENCE [LARGE SCALE GENOMIC DNA]</scope>
    <source>
        <strain evidence="3 4">SW2</strain>
    </source>
</reference>
<evidence type="ECO:0000259" key="2">
    <source>
        <dbReference type="Pfam" id="PF07331"/>
    </source>
</evidence>
<dbReference type="eggNOG" id="ENOG503309T">
    <property type="taxonomic scope" value="Bacteria"/>
</dbReference>
<dbReference type="InterPro" id="IPR009936">
    <property type="entry name" value="DUF1468"/>
</dbReference>
<evidence type="ECO:0000256" key="1">
    <source>
        <dbReference type="SAM" id="Phobius"/>
    </source>
</evidence>
<feature type="transmembrane region" description="Helical" evidence="1">
    <location>
        <begin position="100"/>
        <end position="126"/>
    </location>
</feature>
<dbReference type="RefSeq" id="WP_008027190.1">
    <property type="nucleotide sequence ID" value="NZ_ACYY01000001.1"/>
</dbReference>
<organism evidence="3 4">
    <name type="scientific">Rhodobacter ferrooxidans</name>
    <dbReference type="NCBI Taxonomy" id="371731"/>
    <lineage>
        <taxon>Bacteria</taxon>
        <taxon>Pseudomonadati</taxon>
        <taxon>Pseudomonadota</taxon>
        <taxon>Alphaproteobacteria</taxon>
        <taxon>Rhodobacterales</taxon>
        <taxon>Rhodobacter group</taxon>
        <taxon>Rhodobacter</taxon>
    </lineage>
</organism>
<dbReference type="Pfam" id="PF07331">
    <property type="entry name" value="TctB"/>
    <property type="match status" value="1"/>
</dbReference>
<dbReference type="STRING" id="371731.Rsw2DRAFT_0230"/>
<sequence length="182" mass="20120">MTDDELPANRLESLALTAMFFAVALALLLAMPWATRWGQASGGWWTRPALMPGLALAGLTLANLITLGRALTDLRADPPTPEERIVARQNILGWLRPVEFLAYFAIYVWAIGHLGYLLATLTFILGLMLRVRLTSPRWLLTGVLTALALVAIFRVGLGVWMPAPPLYDLAPDALRTALIRWF</sequence>
<gene>
    <name evidence="3" type="ORF">Rsw2DRAFT_0230</name>
</gene>
<name>C8RWQ2_9RHOB</name>
<feature type="domain" description="DUF1468" evidence="2">
    <location>
        <begin position="21"/>
        <end position="162"/>
    </location>
</feature>